<accession>A0ACC2EAJ4</accession>
<reference evidence="2" key="1">
    <citation type="journal article" date="2024" name="Proc. Natl. Acad. Sci. U.S.A.">
        <title>Extraordinary preservation of gene collinearity over three hundred million years revealed in homosporous lycophytes.</title>
        <authorList>
            <person name="Li C."/>
            <person name="Wickell D."/>
            <person name="Kuo L.Y."/>
            <person name="Chen X."/>
            <person name="Nie B."/>
            <person name="Liao X."/>
            <person name="Peng D."/>
            <person name="Ji J."/>
            <person name="Jenkins J."/>
            <person name="Williams M."/>
            <person name="Shu S."/>
            <person name="Plott C."/>
            <person name="Barry K."/>
            <person name="Rajasekar S."/>
            <person name="Grimwood J."/>
            <person name="Han X."/>
            <person name="Sun S."/>
            <person name="Hou Z."/>
            <person name="He W."/>
            <person name="Dai G."/>
            <person name="Sun C."/>
            <person name="Schmutz J."/>
            <person name="Leebens-Mack J.H."/>
            <person name="Li F.W."/>
            <person name="Wang L."/>
        </authorList>
    </citation>
    <scope>NUCLEOTIDE SEQUENCE [LARGE SCALE GENOMIC DNA]</scope>
    <source>
        <strain evidence="2">cv. PW_Plant_1</strain>
    </source>
</reference>
<evidence type="ECO:0000313" key="1">
    <source>
        <dbReference type="EMBL" id="KAJ7563297.1"/>
    </source>
</evidence>
<comment type="caution">
    <text evidence="1">The sequence shown here is derived from an EMBL/GenBank/DDBJ whole genome shotgun (WGS) entry which is preliminary data.</text>
</comment>
<dbReference type="Proteomes" id="UP001162992">
    <property type="component" value="Chromosome 3"/>
</dbReference>
<gene>
    <name evidence="1" type="ORF">O6H91_03G105100</name>
</gene>
<protein>
    <submittedName>
        <fullName evidence="1">Uncharacterized protein</fullName>
    </submittedName>
</protein>
<name>A0ACC2EAJ4_DIPCM</name>
<keyword evidence="2" id="KW-1185">Reference proteome</keyword>
<proteinExistence type="predicted"/>
<evidence type="ECO:0000313" key="2">
    <source>
        <dbReference type="Proteomes" id="UP001162992"/>
    </source>
</evidence>
<dbReference type="EMBL" id="CM055094">
    <property type="protein sequence ID" value="KAJ7563297.1"/>
    <property type="molecule type" value="Genomic_DNA"/>
</dbReference>
<organism evidence="1 2">
    <name type="scientific">Diphasiastrum complanatum</name>
    <name type="common">Issler's clubmoss</name>
    <name type="synonym">Lycopodium complanatum</name>
    <dbReference type="NCBI Taxonomy" id="34168"/>
    <lineage>
        <taxon>Eukaryota</taxon>
        <taxon>Viridiplantae</taxon>
        <taxon>Streptophyta</taxon>
        <taxon>Embryophyta</taxon>
        <taxon>Tracheophyta</taxon>
        <taxon>Lycopodiopsida</taxon>
        <taxon>Lycopodiales</taxon>
        <taxon>Lycopodiaceae</taxon>
        <taxon>Lycopodioideae</taxon>
        <taxon>Diphasiastrum</taxon>
    </lineage>
</organism>
<sequence length="184" mass="20064">MAIQTLSGLYCQNKKKMDKVRTSLSIEGSRECSQTLLELELLILPSLDIRNEKNFSKDANGIQMLGQPALSIKEPNSSDVKDATPLTITEENTNGYGFSDDTEKGVEFLSSHAAIGDPFQSPLQMNEQSREQQLLLHGTPGGCSSLSTSHTFTAATTKLSNQMISQNSVRPTDQQGRTKKAANN</sequence>